<dbReference type="EMBL" id="JABTTQ020002938">
    <property type="protein sequence ID" value="KAK6121091.1"/>
    <property type="molecule type" value="Genomic_DNA"/>
</dbReference>
<comment type="caution">
    <text evidence="2">The sequence shown here is derived from an EMBL/GenBank/DDBJ whole genome shotgun (WGS) entry which is preliminary data.</text>
</comment>
<dbReference type="Pfam" id="PF01612">
    <property type="entry name" value="DNA_pol_A_exo1"/>
    <property type="match status" value="1"/>
</dbReference>
<evidence type="ECO:0000313" key="3">
    <source>
        <dbReference type="Proteomes" id="UP001318860"/>
    </source>
</evidence>
<accession>A0ABR0UGJ6</accession>
<dbReference type="SUPFAM" id="SSF53098">
    <property type="entry name" value="Ribonuclease H-like"/>
    <property type="match status" value="1"/>
</dbReference>
<dbReference type="PANTHER" id="PTHR47765">
    <property type="entry name" value="3'-5' EXONUCLEASE DOMAIN-CONTAINING PROTEIN"/>
    <property type="match status" value="1"/>
</dbReference>
<dbReference type="InterPro" id="IPR052408">
    <property type="entry name" value="Exonuclease_MUT-7-like"/>
</dbReference>
<dbReference type="InterPro" id="IPR002562">
    <property type="entry name" value="3'-5'_exonuclease_dom"/>
</dbReference>
<dbReference type="InterPro" id="IPR012337">
    <property type="entry name" value="RNaseH-like_sf"/>
</dbReference>
<evidence type="ECO:0000259" key="1">
    <source>
        <dbReference type="Pfam" id="PF01612"/>
    </source>
</evidence>
<dbReference type="InterPro" id="IPR036397">
    <property type="entry name" value="RNaseH_sf"/>
</dbReference>
<sequence>MDETPTNTQTSISKHAFLDLSSVSPLVFLYLLRACYAYGTCKASVKFRALQQQLYLVLLTNSQAGPATLIARCLYILPIFERTVMASAIWCYQLFSFSEIKNKDEDVLKAKICAANLFLDIIGGTVVHDEGVLIKIVQVFDVSLTDIDKVMCDLSVKRNPKADTAKEVVEQYAFKLIEFQSYMTAVDLLIHFSIGQSGESFLLKLMECRQLKAAEKWAAFMGKPMLCLLVQEYVDQKQLKPAYDIIKKNNLRQEFPELYHQSKERQVVSFYRSLKKLAEKGVWDIAEARANGDSQLLEYLVYLAMEAGYSEKVEELCDRYSLKGFMNFKESESNLLHRRYLNLHELSIEDICWVDEVDSLRDAISYFEECKVVGVDCEWKPNYEKGSKPSKVSIMQIASEKKVYIFDLIKLYEDVPSVLDECLTRILHSPSILKLGYNFQCDVKQLAHSYGELKCFKHFEMLLDIQNVFKEPRGGLSGLAELEYAALDAAVLLHIFRHVGRHSQPAARKRAKRTVKLEKDLMLQQVTKAADEVELSSIKCAIEELPISVMFYRGECPLRLMRPRQSYQHSLYPILTAQFGMPFAQGLRTDMT</sequence>
<protein>
    <recommendedName>
        <fullName evidence="1">3'-5' exonuclease domain-containing protein</fullName>
    </recommendedName>
</protein>
<proteinExistence type="predicted"/>
<dbReference type="Proteomes" id="UP001318860">
    <property type="component" value="Unassembled WGS sequence"/>
</dbReference>
<feature type="domain" description="3'-5' exonuclease" evidence="1">
    <location>
        <begin position="353"/>
        <end position="453"/>
    </location>
</feature>
<dbReference type="Gene3D" id="3.30.420.10">
    <property type="entry name" value="Ribonuclease H-like superfamily/Ribonuclease H"/>
    <property type="match status" value="1"/>
</dbReference>
<organism evidence="2 3">
    <name type="scientific">Rehmannia glutinosa</name>
    <name type="common">Chinese foxglove</name>
    <dbReference type="NCBI Taxonomy" id="99300"/>
    <lineage>
        <taxon>Eukaryota</taxon>
        <taxon>Viridiplantae</taxon>
        <taxon>Streptophyta</taxon>
        <taxon>Embryophyta</taxon>
        <taxon>Tracheophyta</taxon>
        <taxon>Spermatophyta</taxon>
        <taxon>Magnoliopsida</taxon>
        <taxon>eudicotyledons</taxon>
        <taxon>Gunneridae</taxon>
        <taxon>Pentapetalae</taxon>
        <taxon>asterids</taxon>
        <taxon>lamiids</taxon>
        <taxon>Lamiales</taxon>
        <taxon>Orobanchaceae</taxon>
        <taxon>Rehmannieae</taxon>
        <taxon>Rehmannia</taxon>
    </lineage>
</organism>
<evidence type="ECO:0000313" key="2">
    <source>
        <dbReference type="EMBL" id="KAK6121091.1"/>
    </source>
</evidence>
<dbReference type="PANTHER" id="PTHR47765:SF2">
    <property type="entry name" value="EXONUCLEASE MUT-7 HOMOLOG"/>
    <property type="match status" value="1"/>
</dbReference>
<reference evidence="2 3" key="1">
    <citation type="journal article" date="2021" name="Comput. Struct. Biotechnol. J.">
        <title>De novo genome assembly of the potent medicinal plant Rehmannia glutinosa using nanopore technology.</title>
        <authorList>
            <person name="Ma L."/>
            <person name="Dong C."/>
            <person name="Song C."/>
            <person name="Wang X."/>
            <person name="Zheng X."/>
            <person name="Niu Y."/>
            <person name="Chen S."/>
            <person name="Feng W."/>
        </authorList>
    </citation>
    <scope>NUCLEOTIDE SEQUENCE [LARGE SCALE GENOMIC DNA]</scope>
    <source>
        <strain evidence="2">DH-2019</strain>
    </source>
</reference>
<name>A0ABR0UGJ6_REHGL</name>
<keyword evidence="3" id="KW-1185">Reference proteome</keyword>
<gene>
    <name evidence="2" type="ORF">DH2020_045184</name>
</gene>